<proteinExistence type="predicted"/>
<protein>
    <submittedName>
        <fullName evidence="3">E3 ubiquitin-protein ligase TRIM71-like</fullName>
    </submittedName>
</protein>
<feature type="repeat" description="NHL" evidence="2">
    <location>
        <begin position="147"/>
        <end position="186"/>
    </location>
</feature>
<feature type="repeat" description="NHL" evidence="2">
    <location>
        <begin position="232"/>
        <end position="275"/>
    </location>
</feature>
<keyword evidence="4" id="KW-1185">Reference proteome</keyword>
<evidence type="ECO:0000313" key="3">
    <source>
        <dbReference type="EMBL" id="KAI6656669.1"/>
    </source>
</evidence>
<evidence type="ECO:0000256" key="2">
    <source>
        <dbReference type="PROSITE-ProRule" id="PRU00504"/>
    </source>
</evidence>
<dbReference type="InterPro" id="IPR050952">
    <property type="entry name" value="TRIM-NHL_E3_ligases"/>
</dbReference>
<dbReference type="Pfam" id="PF01436">
    <property type="entry name" value="NHL"/>
    <property type="match status" value="1"/>
</dbReference>
<gene>
    <name evidence="3" type="ORF">LOD99_11249</name>
</gene>
<dbReference type="GO" id="GO:0043161">
    <property type="term" value="P:proteasome-mediated ubiquitin-dependent protein catabolic process"/>
    <property type="evidence" value="ECO:0007669"/>
    <property type="project" value="TreeGrafter"/>
</dbReference>
<organism evidence="3 4">
    <name type="scientific">Oopsacas minuta</name>
    <dbReference type="NCBI Taxonomy" id="111878"/>
    <lineage>
        <taxon>Eukaryota</taxon>
        <taxon>Metazoa</taxon>
        <taxon>Porifera</taxon>
        <taxon>Hexactinellida</taxon>
        <taxon>Hexasterophora</taxon>
        <taxon>Lyssacinosida</taxon>
        <taxon>Leucopsacidae</taxon>
        <taxon>Oopsacas</taxon>
    </lineage>
</organism>
<dbReference type="SUPFAM" id="SSF101898">
    <property type="entry name" value="NHL repeat"/>
    <property type="match status" value="1"/>
</dbReference>
<dbReference type="PANTHER" id="PTHR24104">
    <property type="entry name" value="E3 UBIQUITIN-PROTEIN LIGASE NHLRC1-RELATED"/>
    <property type="match status" value="1"/>
</dbReference>
<evidence type="ECO:0000256" key="1">
    <source>
        <dbReference type="ARBA" id="ARBA00022737"/>
    </source>
</evidence>
<dbReference type="GO" id="GO:0008270">
    <property type="term" value="F:zinc ion binding"/>
    <property type="evidence" value="ECO:0007669"/>
    <property type="project" value="UniProtKB-KW"/>
</dbReference>
<dbReference type="GO" id="GO:0000209">
    <property type="term" value="P:protein polyubiquitination"/>
    <property type="evidence" value="ECO:0007669"/>
    <property type="project" value="TreeGrafter"/>
</dbReference>
<dbReference type="PROSITE" id="PS51125">
    <property type="entry name" value="NHL"/>
    <property type="match status" value="2"/>
</dbReference>
<evidence type="ECO:0000313" key="4">
    <source>
        <dbReference type="Proteomes" id="UP001165289"/>
    </source>
</evidence>
<dbReference type="InterPro" id="IPR001258">
    <property type="entry name" value="NHL_repeat"/>
</dbReference>
<dbReference type="Gene3D" id="2.120.10.30">
    <property type="entry name" value="TolB, C-terminal domain"/>
    <property type="match status" value="1"/>
</dbReference>
<keyword evidence="1" id="KW-0677">Repeat</keyword>
<comment type="caution">
    <text evidence="3">The sequence shown here is derived from an EMBL/GenBank/DDBJ whole genome shotgun (WGS) entry which is preliminary data.</text>
</comment>
<dbReference type="CDD" id="cd05819">
    <property type="entry name" value="NHL"/>
    <property type="match status" value="1"/>
</dbReference>
<dbReference type="PANTHER" id="PTHR24104:SF25">
    <property type="entry name" value="PROTEIN LIN-41"/>
    <property type="match status" value="1"/>
</dbReference>
<accession>A0AAV7K5W4</accession>
<reference evidence="3 4" key="1">
    <citation type="journal article" date="2023" name="BMC Biol.">
        <title>The compact genome of the sponge Oopsacas minuta (Hexactinellida) is lacking key metazoan core genes.</title>
        <authorList>
            <person name="Santini S."/>
            <person name="Schenkelaars Q."/>
            <person name="Jourda C."/>
            <person name="Duchesne M."/>
            <person name="Belahbib H."/>
            <person name="Rocher C."/>
            <person name="Selva M."/>
            <person name="Riesgo A."/>
            <person name="Vervoort M."/>
            <person name="Leys S.P."/>
            <person name="Kodjabachian L."/>
            <person name="Le Bivic A."/>
            <person name="Borchiellini C."/>
            <person name="Claverie J.M."/>
            <person name="Renard E."/>
        </authorList>
    </citation>
    <scope>NUCLEOTIDE SEQUENCE [LARGE SCALE GENOMIC DNA]</scope>
    <source>
        <strain evidence="3">SPO-2</strain>
    </source>
</reference>
<dbReference type="EMBL" id="JAKMXF010000135">
    <property type="protein sequence ID" value="KAI6656669.1"/>
    <property type="molecule type" value="Genomic_DNA"/>
</dbReference>
<dbReference type="InterPro" id="IPR011042">
    <property type="entry name" value="6-blade_b-propeller_TolB-like"/>
</dbReference>
<dbReference type="GO" id="GO:0061630">
    <property type="term" value="F:ubiquitin protein ligase activity"/>
    <property type="evidence" value="ECO:0007669"/>
    <property type="project" value="TreeGrafter"/>
</dbReference>
<dbReference type="AlphaFoldDB" id="A0AAV7K5W4"/>
<name>A0AAV7K5W4_9METZ</name>
<sequence length="409" mass="46385">MVERFAIAPQVLDPIETHINYTIDGLIGLLNVRRAQLLRQVHNMREDERAAEIARQEMSTQLIEAHAYLQGHLKENPLQSMQERITKEMEDKLRDLRNNIPVESVLKWQCDTRELETCISHLGDIVQESVGVPKYSTFQMSTVATEKKGSGPGQLNDPQGVAIHEATNQIYVANFYNDRIEIFSDAGEYLNQLGVRQLNGPWGIAIHGENVYVSCWRDFTINQFTLTDMSLVRKIGGKGSNNGQFNFPRQLTTDPIGHVFIADQLNNRISIFDTDLNHLRNITHHSMSKPVDVKVSRDRVYVLCLYNNPCMLVLTLEGDKLHSLITRGQGMDVLCPLFFCLDPLNNFVTSDQDSHSIRVFSPEGNLLHKIGTEGHQQGMLYSPQGIAITSNGRLVCVSYNKNYPLQIFY</sequence>
<dbReference type="Proteomes" id="UP001165289">
    <property type="component" value="Unassembled WGS sequence"/>
</dbReference>